<gene>
    <name evidence="1" type="ORF">vBMoxSR1_gp4</name>
</gene>
<proteinExistence type="predicted"/>
<organism evidence="1 2">
    <name type="scientific">Microbacterium phage vB_MoxS-R1</name>
    <dbReference type="NCBI Taxonomy" id="2848881"/>
    <lineage>
        <taxon>Viruses</taxon>
        <taxon>Duplodnaviria</taxon>
        <taxon>Heunggongvirae</taxon>
        <taxon>Uroviricota</taxon>
        <taxon>Caudoviricetes</taxon>
        <taxon>Syrbvirus</taxon>
        <taxon>Syrbvirus R1</taxon>
    </lineage>
</organism>
<reference evidence="1" key="1">
    <citation type="submission" date="2020-10" db="EMBL/GenBank/DDBJ databases">
        <title>Complete genome sequence of vB_MoxS-R1, a novel marine prophage inducted from Microbacterium.</title>
        <authorList>
            <person name="Zheng H."/>
            <person name="Liu B."/>
            <person name="Xu Y."/>
            <person name="Chen F."/>
        </authorList>
    </citation>
    <scope>NUCLEOTIDE SEQUENCE</scope>
</reference>
<protein>
    <submittedName>
        <fullName evidence="1">Uncharacterized protein</fullName>
    </submittedName>
</protein>
<name>A0A8F2E4X1_9CAUD</name>
<accession>A0A8F2E4X1</accession>
<dbReference type="EMBL" id="MW073100">
    <property type="protein sequence ID" value="QWT28854.1"/>
    <property type="molecule type" value="Genomic_DNA"/>
</dbReference>
<evidence type="ECO:0000313" key="2">
    <source>
        <dbReference type="Proteomes" id="UP000683438"/>
    </source>
</evidence>
<sequence length="97" mass="10434">MLDATGCIERKTKEVPMLRISPVVLERIASENGWMHERGRLKGTLNATAMAEHLQVAVSTVTRAYDTGALGTVLLSKLALLTGWSLDILATVEAEAA</sequence>
<evidence type="ECO:0000313" key="1">
    <source>
        <dbReference type="EMBL" id="QWT28854.1"/>
    </source>
</evidence>
<dbReference type="Proteomes" id="UP000683438">
    <property type="component" value="Segment"/>
</dbReference>
<keyword evidence="2" id="KW-1185">Reference proteome</keyword>